<dbReference type="InterPro" id="IPR036388">
    <property type="entry name" value="WH-like_DNA-bd_sf"/>
</dbReference>
<keyword evidence="1 2" id="KW-0238">DNA-binding</keyword>
<evidence type="ECO:0000313" key="5">
    <source>
        <dbReference type="Proteomes" id="UP001597042"/>
    </source>
</evidence>
<name>A0ABW2ZQA2_9MICO</name>
<dbReference type="InterPro" id="IPR001867">
    <property type="entry name" value="OmpR/PhoB-type_DNA-bd"/>
</dbReference>
<dbReference type="CDD" id="cd00383">
    <property type="entry name" value="trans_reg_C"/>
    <property type="match status" value="1"/>
</dbReference>
<comment type="caution">
    <text evidence="4">The sequence shown here is derived from an EMBL/GenBank/DDBJ whole genome shotgun (WGS) entry which is preliminary data.</text>
</comment>
<dbReference type="RefSeq" id="WP_378750995.1">
    <property type="nucleotide sequence ID" value="NZ_JBHSSV010000004.1"/>
</dbReference>
<reference evidence="5" key="1">
    <citation type="journal article" date="2019" name="Int. J. Syst. Evol. Microbiol.">
        <title>The Global Catalogue of Microorganisms (GCM) 10K type strain sequencing project: providing services to taxonomists for standard genome sequencing and annotation.</title>
        <authorList>
            <consortium name="The Broad Institute Genomics Platform"/>
            <consortium name="The Broad Institute Genome Sequencing Center for Infectious Disease"/>
            <person name="Wu L."/>
            <person name="Ma J."/>
        </authorList>
    </citation>
    <scope>NUCLEOTIDE SEQUENCE [LARGE SCALE GENOMIC DNA]</scope>
    <source>
        <strain evidence="5">CCUG 50754</strain>
    </source>
</reference>
<dbReference type="EMBL" id="JBHTIM010000001">
    <property type="protein sequence ID" value="MFD0780764.1"/>
    <property type="molecule type" value="Genomic_DNA"/>
</dbReference>
<keyword evidence="5" id="KW-1185">Reference proteome</keyword>
<sequence>MTVRPRRGVDRAIVLSPSRAVRGTPAEFRHAGVAVSTFDDVLAAMIAIARDPEAMLIVADDVSQLPLADVLDLAVATCESVVVLGVTQATGADVALRIAVDAGVTTTVDLPLTPERVQQVLRRNVRSAREPDAVQVGALRIDRARHEVSWQGIPLDLSPREFVIVEALTNAYPSLATLEQLVDECKVTGSDPFASIRVAVTRIRGRLAEHGVSREEAIETVRGVGYRLAC</sequence>
<feature type="domain" description="OmpR/PhoB-type" evidence="3">
    <location>
        <begin position="131"/>
        <end position="230"/>
    </location>
</feature>
<organism evidence="4 5">
    <name type="scientific">Microbacterium koreense</name>
    <dbReference type="NCBI Taxonomy" id="323761"/>
    <lineage>
        <taxon>Bacteria</taxon>
        <taxon>Bacillati</taxon>
        <taxon>Actinomycetota</taxon>
        <taxon>Actinomycetes</taxon>
        <taxon>Micrococcales</taxon>
        <taxon>Microbacteriaceae</taxon>
        <taxon>Microbacterium</taxon>
    </lineage>
</organism>
<dbReference type="SMART" id="SM00862">
    <property type="entry name" value="Trans_reg_C"/>
    <property type="match status" value="1"/>
</dbReference>
<dbReference type="PROSITE" id="PS51755">
    <property type="entry name" value="OMPR_PHOB"/>
    <property type="match status" value="1"/>
</dbReference>
<gene>
    <name evidence="4" type="ORF">ACFQZV_05545</name>
</gene>
<proteinExistence type="predicted"/>
<dbReference type="InterPro" id="IPR016032">
    <property type="entry name" value="Sig_transdc_resp-reg_C-effctor"/>
</dbReference>
<evidence type="ECO:0000256" key="1">
    <source>
        <dbReference type="ARBA" id="ARBA00023125"/>
    </source>
</evidence>
<evidence type="ECO:0000259" key="3">
    <source>
        <dbReference type="PROSITE" id="PS51755"/>
    </source>
</evidence>
<dbReference type="Gene3D" id="1.10.10.10">
    <property type="entry name" value="Winged helix-like DNA-binding domain superfamily/Winged helix DNA-binding domain"/>
    <property type="match status" value="1"/>
</dbReference>
<dbReference type="SUPFAM" id="SSF46894">
    <property type="entry name" value="C-terminal effector domain of the bipartite response regulators"/>
    <property type="match status" value="1"/>
</dbReference>
<evidence type="ECO:0000313" key="4">
    <source>
        <dbReference type="EMBL" id="MFD0780764.1"/>
    </source>
</evidence>
<dbReference type="Proteomes" id="UP001597042">
    <property type="component" value="Unassembled WGS sequence"/>
</dbReference>
<protein>
    <submittedName>
        <fullName evidence="4">Winged helix-turn-helix domain-containing protein</fullName>
    </submittedName>
</protein>
<dbReference type="Pfam" id="PF00486">
    <property type="entry name" value="Trans_reg_C"/>
    <property type="match status" value="1"/>
</dbReference>
<feature type="DNA-binding region" description="OmpR/PhoB-type" evidence="2">
    <location>
        <begin position="131"/>
        <end position="230"/>
    </location>
</feature>
<evidence type="ECO:0000256" key="2">
    <source>
        <dbReference type="PROSITE-ProRule" id="PRU01091"/>
    </source>
</evidence>
<accession>A0ABW2ZQA2</accession>